<gene>
    <name evidence="3" type="ORF">ELY38_04230</name>
</gene>
<evidence type="ECO:0000256" key="1">
    <source>
        <dbReference type="ARBA" id="ARBA00044755"/>
    </source>
</evidence>
<organism evidence="3 4">
    <name type="scientific">Vreelandella nanhaiensis</name>
    <dbReference type="NCBI Taxonomy" id="1258546"/>
    <lineage>
        <taxon>Bacteria</taxon>
        <taxon>Pseudomonadati</taxon>
        <taxon>Pseudomonadota</taxon>
        <taxon>Gammaproteobacteria</taxon>
        <taxon>Oceanospirillales</taxon>
        <taxon>Halomonadaceae</taxon>
        <taxon>Vreelandella</taxon>
    </lineage>
</organism>
<keyword evidence="2" id="KW-1133">Transmembrane helix</keyword>
<reference evidence="3 4" key="1">
    <citation type="submission" date="2018-12" db="EMBL/GenBank/DDBJ databases">
        <title>three novel Halomonas strain isolated from plants.</title>
        <authorList>
            <person name="Sun C."/>
        </authorList>
    </citation>
    <scope>NUCLEOTIDE SEQUENCE [LARGE SCALE GENOMIC DNA]</scope>
    <source>
        <strain evidence="3 4">JCM 18142</strain>
    </source>
</reference>
<evidence type="ECO:0000256" key="2">
    <source>
        <dbReference type="SAM" id="Phobius"/>
    </source>
</evidence>
<protein>
    <submittedName>
        <fullName evidence="3">Polymer-forming cytoskeletal protein</fullName>
    </submittedName>
</protein>
<dbReference type="Proteomes" id="UP000287023">
    <property type="component" value="Unassembled WGS sequence"/>
</dbReference>
<keyword evidence="4" id="KW-1185">Reference proteome</keyword>
<dbReference type="RefSeq" id="WP_127060254.1">
    <property type="nucleotide sequence ID" value="NZ_RZHF01000005.1"/>
</dbReference>
<dbReference type="PANTHER" id="PTHR35024">
    <property type="entry name" value="HYPOTHETICAL CYTOSOLIC PROTEIN"/>
    <property type="match status" value="1"/>
</dbReference>
<comment type="caution">
    <text evidence="3">The sequence shown here is derived from an EMBL/GenBank/DDBJ whole genome shotgun (WGS) entry which is preliminary data.</text>
</comment>
<evidence type="ECO:0000313" key="3">
    <source>
        <dbReference type="EMBL" id="RUR33638.1"/>
    </source>
</evidence>
<sequence length="201" mass="20867">MGIQAWFILIGVSAMTLIVWDGRRRKAKLLTSAAAASSSAEFLHQTLLANTSSTSREIAASEVVIAPEVTVKDTQPQANLTAVVVPLKEGSRIGGATHISGNITANESVLIKGSVQGTVVASHHPITVASTGHVASYIEGGCIDVDGHVMGTLKANTRLTLLSRARIHGVIEAPSLECAAGAWLQANVKHSASQQSIAMVS</sequence>
<comment type="similarity">
    <text evidence="1">Belongs to the bactofilin family.</text>
</comment>
<dbReference type="AlphaFoldDB" id="A0A3S0WAU5"/>
<dbReference type="OrthoDB" id="6165458at2"/>
<keyword evidence="2" id="KW-0472">Membrane</keyword>
<name>A0A3S0WAU5_9GAMM</name>
<dbReference type="EMBL" id="RZHF01000005">
    <property type="protein sequence ID" value="RUR33638.1"/>
    <property type="molecule type" value="Genomic_DNA"/>
</dbReference>
<dbReference type="PANTHER" id="PTHR35024:SF4">
    <property type="entry name" value="POLYMER-FORMING CYTOSKELETAL PROTEIN"/>
    <property type="match status" value="1"/>
</dbReference>
<feature type="transmembrane region" description="Helical" evidence="2">
    <location>
        <begin position="6"/>
        <end position="22"/>
    </location>
</feature>
<evidence type="ECO:0000313" key="4">
    <source>
        <dbReference type="Proteomes" id="UP000287023"/>
    </source>
</evidence>
<keyword evidence="2" id="KW-0812">Transmembrane</keyword>
<dbReference type="InterPro" id="IPR007607">
    <property type="entry name" value="BacA/B"/>
</dbReference>
<accession>A0A3S0WAU5</accession>
<proteinExistence type="inferred from homology"/>
<dbReference type="Pfam" id="PF04519">
    <property type="entry name" value="Bactofilin"/>
    <property type="match status" value="1"/>
</dbReference>